<reference evidence="1 2" key="1">
    <citation type="journal article" date="2004" name="Nature">
        <title>Genome sequence of the ultrasmall unicellular red alga Cyanidioschyzon merolae 10D.</title>
        <authorList>
            <person name="Matsuzaki M."/>
            <person name="Misumi O."/>
            <person name="Shin-i T."/>
            <person name="Maruyama S."/>
            <person name="Takahara M."/>
            <person name="Miyagishima S."/>
            <person name="Mori T."/>
            <person name="Nishida K."/>
            <person name="Yagisawa F."/>
            <person name="Nishida K."/>
            <person name="Yoshida Y."/>
            <person name="Nishimura Y."/>
            <person name="Nakao S."/>
            <person name="Kobayashi T."/>
            <person name="Momoyama Y."/>
            <person name="Higashiyama T."/>
            <person name="Minoda A."/>
            <person name="Sano M."/>
            <person name="Nomoto H."/>
            <person name="Oishi K."/>
            <person name="Hayashi H."/>
            <person name="Ohta F."/>
            <person name="Nishizaka S."/>
            <person name="Haga S."/>
            <person name="Miura S."/>
            <person name="Morishita T."/>
            <person name="Kabeya Y."/>
            <person name="Terasawa K."/>
            <person name="Suzuki Y."/>
            <person name="Ishii Y."/>
            <person name="Asakawa S."/>
            <person name="Takano H."/>
            <person name="Ohta N."/>
            <person name="Kuroiwa H."/>
            <person name="Tanaka K."/>
            <person name="Shimizu N."/>
            <person name="Sugano S."/>
            <person name="Sato N."/>
            <person name="Nozaki H."/>
            <person name="Ogasawara N."/>
            <person name="Kohara Y."/>
            <person name="Kuroiwa T."/>
        </authorList>
    </citation>
    <scope>NUCLEOTIDE SEQUENCE [LARGE SCALE GENOMIC DNA]</scope>
    <source>
        <strain evidence="1 2">10D</strain>
    </source>
</reference>
<gene>
    <name evidence="1" type="ORF">CYME_CMT573C</name>
</gene>
<accession>M1VMS1</accession>
<dbReference type="OMA" id="SNFGWDF"/>
<protein>
    <recommendedName>
        <fullName evidence="3">Glycosyl transferase family 28 C-terminal domain-containing protein</fullName>
    </recommendedName>
</protein>
<dbReference type="KEGG" id="cme:CYME_CMT573C"/>
<dbReference type="AlphaFoldDB" id="M1VMS1"/>
<dbReference type="OrthoDB" id="1684102at2759"/>
<reference evidence="1 2" key="2">
    <citation type="journal article" date="2007" name="BMC Biol.">
        <title>A 100%-complete sequence reveals unusually simple genomic features in the hot-spring red alga Cyanidioschyzon merolae.</title>
        <authorList>
            <person name="Nozaki H."/>
            <person name="Takano H."/>
            <person name="Misumi O."/>
            <person name="Terasawa K."/>
            <person name="Matsuzaki M."/>
            <person name="Maruyama S."/>
            <person name="Nishida K."/>
            <person name="Yagisawa F."/>
            <person name="Yoshida Y."/>
            <person name="Fujiwara T."/>
            <person name="Takio S."/>
            <person name="Tamura K."/>
            <person name="Chung S.J."/>
            <person name="Nakamura S."/>
            <person name="Kuroiwa H."/>
            <person name="Tanaka K."/>
            <person name="Sato N."/>
            <person name="Kuroiwa T."/>
        </authorList>
    </citation>
    <scope>NUCLEOTIDE SEQUENCE [LARGE SCALE GENOMIC DNA]</scope>
    <source>
        <strain evidence="1 2">10D</strain>
    </source>
</reference>
<dbReference type="eggNOG" id="KOG0631">
    <property type="taxonomic scope" value="Eukaryota"/>
</dbReference>
<evidence type="ECO:0008006" key="3">
    <source>
        <dbReference type="Google" id="ProtNLM"/>
    </source>
</evidence>
<dbReference type="SUPFAM" id="SSF53756">
    <property type="entry name" value="UDP-Glycosyltransferase/glycogen phosphorylase"/>
    <property type="match status" value="1"/>
</dbReference>
<dbReference type="GeneID" id="16997742"/>
<dbReference type="STRING" id="280699.M1VMS1"/>
<dbReference type="Gramene" id="CMT573CT">
    <property type="protein sequence ID" value="CMT573CT"/>
    <property type="gene ID" value="CMT573C"/>
</dbReference>
<dbReference type="Proteomes" id="UP000007014">
    <property type="component" value="Chromosome 20"/>
</dbReference>
<dbReference type="PANTHER" id="PTHR38134">
    <property type="entry name" value="SLR1395 PROTEIN"/>
    <property type="match status" value="1"/>
</dbReference>
<evidence type="ECO:0000313" key="2">
    <source>
        <dbReference type="Proteomes" id="UP000007014"/>
    </source>
</evidence>
<evidence type="ECO:0000313" key="1">
    <source>
        <dbReference type="EMBL" id="BAM83483.1"/>
    </source>
</evidence>
<dbReference type="HOGENOM" id="CLU_044082_0_0_1"/>
<proteinExistence type="predicted"/>
<dbReference type="PANTHER" id="PTHR38134:SF2">
    <property type="entry name" value="GALACTOKINASE"/>
    <property type="match status" value="1"/>
</dbReference>
<dbReference type="EMBL" id="AP006502">
    <property type="protein sequence ID" value="BAM83483.1"/>
    <property type="molecule type" value="Genomic_DNA"/>
</dbReference>
<dbReference type="Gene3D" id="3.40.50.2000">
    <property type="entry name" value="Glycogen Phosphorylase B"/>
    <property type="match status" value="2"/>
</dbReference>
<name>M1VMS1_CYAM1</name>
<sequence>MISDGYRESSVVSPENGEQDFLDWGALHKARGLVAYYVSGHGWGHLTRSLALACELLTHQFCVLLCTPVSPDAVHAQLLLLLGAYRTHAVEFPQSLRPEEQLRVRAVKLDVGCIQSDALTIDAAATLTAYREINERRQTLIRVESAMLRRLQPQLILADAVALAAAAAKAAALSDRFVFVTNFLFSAIYDQFLSEIPSLNTPQNRALVERMAMDESEAPVWVQLSPGLVPPLRSFGGRCFSAGPVSRPWKSTRAETRRRLGISLSARVLLVCFGSFDCKTLFGEQGCPLHSFLEQVDLIREPGSPWRMMLLTEYDAVSSSPRVRFVHPSAATYVPDLIQAADVVLGKLGYGISAECLAAGTPLVYVRRPLFLEEEALRRDLQGLCVELTIEELRSGCWRRAVHQALESKGSTARARFGPEHPLASIRRLGALVQQWMRGSQ</sequence>
<keyword evidence="2" id="KW-1185">Reference proteome</keyword>
<organism evidence="1 2">
    <name type="scientific">Cyanidioschyzon merolae (strain NIES-3377 / 10D)</name>
    <name type="common">Unicellular red alga</name>
    <dbReference type="NCBI Taxonomy" id="280699"/>
    <lineage>
        <taxon>Eukaryota</taxon>
        <taxon>Rhodophyta</taxon>
        <taxon>Bangiophyceae</taxon>
        <taxon>Cyanidiales</taxon>
        <taxon>Cyanidiaceae</taxon>
        <taxon>Cyanidioschyzon</taxon>
    </lineage>
</organism>
<dbReference type="InterPro" id="IPR053205">
    <property type="entry name" value="GHMP_kinase_L-arabinokinase"/>
</dbReference>
<dbReference type="RefSeq" id="XP_005539519.1">
    <property type="nucleotide sequence ID" value="XM_005539462.1"/>
</dbReference>